<accession>A0ABS0H8A1</accession>
<evidence type="ECO:0000259" key="2">
    <source>
        <dbReference type="Pfam" id="PF13191"/>
    </source>
</evidence>
<dbReference type="Pfam" id="PF13191">
    <property type="entry name" value="AAA_16"/>
    <property type="match status" value="1"/>
</dbReference>
<keyword evidence="5" id="KW-1185">Reference proteome</keyword>
<evidence type="ECO:0000256" key="1">
    <source>
        <dbReference type="SAM" id="MobiDB-lite"/>
    </source>
</evidence>
<gene>
    <name evidence="4" type="ORF">I0C86_38030</name>
</gene>
<reference evidence="4 5" key="1">
    <citation type="submission" date="2020-11" db="EMBL/GenBank/DDBJ databases">
        <title>A novel isolate from a Black sea contaminated sediment with potential to produce alkanes: Plantactinospora alkalitolerans sp. nov.</title>
        <authorList>
            <person name="Carro L."/>
            <person name="Veyisoglu A."/>
            <person name="Guven K."/>
            <person name="Schumann P."/>
            <person name="Klenk H.-P."/>
            <person name="Sahin N."/>
        </authorList>
    </citation>
    <scope>NUCLEOTIDE SEQUENCE [LARGE SCALE GENOMIC DNA]</scope>
    <source>
        <strain evidence="4 5">S1510</strain>
    </source>
</reference>
<dbReference type="Gene3D" id="3.40.50.300">
    <property type="entry name" value="P-loop containing nucleotide triphosphate hydrolases"/>
    <property type="match status" value="1"/>
</dbReference>
<name>A0ABS0H8A1_9ACTN</name>
<feature type="non-terminal residue" evidence="4">
    <location>
        <position position="1"/>
    </location>
</feature>
<evidence type="ECO:0000313" key="4">
    <source>
        <dbReference type="EMBL" id="MBF9134689.1"/>
    </source>
</evidence>
<dbReference type="RefSeq" id="WP_196206162.1">
    <property type="nucleotide sequence ID" value="NZ_JADPUN010000374.1"/>
</dbReference>
<dbReference type="Pfam" id="PF25872">
    <property type="entry name" value="HTH_77"/>
    <property type="match status" value="1"/>
</dbReference>
<dbReference type="InterPro" id="IPR058852">
    <property type="entry name" value="HTH_77"/>
</dbReference>
<dbReference type="EMBL" id="JADPUN010000374">
    <property type="protein sequence ID" value="MBF9134689.1"/>
    <property type="molecule type" value="Genomic_DNA"/>
</dbReference>
<dbReference type="Gene3D" id="1.25.40.10">
    <property type="entry name" value="Tetratricopeptide repeat domain"/>
    <property type="match status" value="1"/>
</dbReference>
<comment type="caution">
    <text evidence="4">The sequence shown here is derived from an EMBL/GenBank/DDBJ whole genome shotgun (WGS) entry which is preliminary data.</text>
</comment>
<dbReference type="PANTHER" id="PTHR47691:SF3">
    <property type="entry name" value="HTH-TYPE TRANSCRIPTIONAL REGULATOR RV0890C-RELATED"/>
    <property type="match status" value="1"/>
</dbReference>
<dbReference type="InterPro" id="IPR027417">
    <property type="entry name" value="P-loop_NTPase"/>
</dbReference>
<protein>
    <submittedName>
        <fullName evidence="4">AfsR/SARP family transcriptional regulator</fullName>
    </submittedName>
</protein>
<dbReference type="Proteomes" id="UP000638560">
    <property type="component" value="Unassembled WGS sequence"/>
</dbReference>
<sequence>PTPVAPPPTAGPALTNGRPTTGPLRATNLPIPLTSFVGREKEIGRVTDLLSGSRLVTLIGPGGAGKTRLATEAGRALLDQMLDGLWLVELAPVTDGAEVPQSILQLLGLREQGMLAGARTRVPLPEPADPIGRLVGAIGSRRVVLLLDNCEHVLDATASLAERLLGACPELRVLATSREPLGITGETLCPVDSLPLPPPSADPVTAMSYPAVRLLADRAGAARPDFAVDTDTVASVIQICRSLDGMPLAIELAAARLRTMTSVQVAARLNDRFRLLTGGSRTALPRHQTLRAVFDWSWEPLDEAEQALWRRLAVFTGGATLDAIERICAPGEPDLPGDVLSRVDVLDHLSALVDKSLVAVSGNGEPRYRMLETIREYGLRRLAEAGETEWVRQAHADDFLALARTADAELRRSDQLRWLGWLTTEHDNLHSALRWAIATGNAPIAVGLVAALGWYWWMRGMRVEGVEMAVPALALPGADRLPRDQVAVAEMMTAMNLLASSGELAEGGRWLARAGRTAEGHEHAHPLLRLIEPMTVIFDSYLGQPALGLLAARFDDPDPWIQAVSRMFHAHAELNMGRPDERPEADMLLALDRFRSMGERWGTAYTLSALADLAGRRGEHERAARFHAEAVALMREVGAAEDLPVMQIRLAHELWQTGERDRAVALLAEADREAERIGSDECRAAVAHECAQILQIAGDLPGAQRRLDQAVALVADHKVAPQWRAMLASSQGAVTAALGDLPAARQHHDQALSMALEFYDAPVISGVLVGYADLALRIGRPEQAATLLGTAHDIRGGPDRSILDGPRIESAAREALARGRADASPTGLPQMIRAALD</sequence>
<feature type="region of interest" description="Disordered" evidence="1">
    <location>
        <begin position="1"/>
        <end position="25"/>
    </location>
</feature>
<dbReference type="SUPFAM" id="SSF48452">
    <property type="entry name" value="TPR-like"/>
    <property type="match status" value="1"/>
</dbReference>
<proteinExistence type="predicted"/>
<dbReference type="PRINTS" id="PR00364">
    <property type="entry name" value="DISEASERSIST"/>
</dbReference>
<evidence type="ECO:0000259" key="3">
    <source>
        <dbReference type="Pfam" id="PF25872"/>
    </source>
</evidence>
<dbReference type="InterPro" id="IPR041664">
    <property type="entry name" value="AAA_16"/>
</dbReference>
<feature type="domain" description="Winged helix-turn-helix" evidence="3">
    <location>
        <begin position="301"/>
        <end position="383"/>
    </location>
</feature>
<evidence type="ECO:0000313" key="5">
    <source>
        <dbReference type="Proteomes" id="UP000638560"/>
    </source>
</evidence>
<dbReference type="InterPro" id="IPR011990">
    <property type="entry name" value="TPR-like_helical_dom_sf"/>
</dbReference>
<dbReference type="SUPFAM" id="SSF52540">
    <property type="entry name" value="P-loop containing nucleoside triphosphate hydrolases"/>
    <property type="match status" value="1"/>
</dbReference>
<feature type="compositionally biased region" description="Pro residues" evidence="1">
    <location>
        <begin position="1"/>
        <end position="10"/>
    </location>
</feature>
<organism evidence="4 5">
    <name type="scientific">Plantactinospora alkalitolerans</name>
    <dbReference type="NCBI Taxonomy" id="2789879"/>
    <lineage>
        <taxon>Bacteria</taxon>
        <taxon>Bacillati</taxon>
        <taxon>Actinomycetota</taxon>
        <taxon>Actinomycetes</taxon>
        <taxon>Micromonosporales</taxon>
        <taxon>Micromonosporaceae</taxon>
        <taxon>Plantactinospora</taxon>
    </lineage>
</organism>
<dbReference type="PANTHER" id="PTHR47691">
    <property type="entry name" value="REGULATOR-RELATED"/>
    <property type="match status" value="1"/>
</dbReference>
<feature type="domain" description="Orc1-like AAA ATPase" evidence="2">
    <location>
        <begin position="36"/>
        <end position="166"/>
    </location>
</feature>